<organism evidence="1">
    <name type="scientific">plant metagenome</name>
    <dbReference type="NCBI Taxonomy" id="1297885"/>
    <lineage>
        <taxon>unclassified sequences</taxon>
        <taxon>metagenomes</taxon>
        <taxon>organismal metagenomes</taxon>
    </lineage>
</organism>
<sequence length="48" mass="5016">MPFSGHGSLSHSACGKHARGGIPRSYTAAIQARVLPAVVRAPLQVHPK</sequence>
<dbReference type="AlphaFoldDB" id="A0A484T178"/>
<reference evidence="1" key="1">
    <citation type="submission" date="2019-03" db="EMBL/GenBank/DDBJ databases">
        <authorList>
            <person name="Danneels B."/>
        </authorList>
    </citation>
    <scope>NUCLEOTIDE SEQUENCE</scope>
</reference>
<proteinExistence type="predicted"/>
<gene>
    <name evidence="1" type="ORF">BRI9_3606</name>
</gene>
<protein>
    <submittedName>
        <fullName evidence="1">Uncharacterized protein</fullName>
    </submittedName>
</protein>
<dbReference type="EMBL" id="CAADIK010000020">
    <property type="protein sequence ID" value="VFR68001.1"/>
    <property type="molecule type" value="Genomic_DNA"/>
</dbReference>
<evidence type="ECO:0000313" key="1">
    <source>
        <dbReference type="EMBL" id="VFR68001.1"/>
    </source>
</evidence>
<accession>A0A484T178</accession>
<name>A0A484T178_9ZZZZ</name>